<dbReference type="PANTHER" id="PTHR11895">
    <property type="entry name" value="TRANSAMIDASE"/>
    <property type="match status" value="1"/>
</dbReference>
<dbReference type="EMBL" id="BSOW01000005">
    <property type="protein sequence ID" value="GLR85115.1"/>
    <property type="molecule type" value="Genomic_DNA"/>
</dbReference>
<dbReference type="InterPro" id="IPR036928">
    <property type="entry name" value="AS_sf"/>
</dbReference>
<organism evidence="3 4">
    <name type="scientific">Bradyrhizobium iriomotense</name>
    <dbReference type="NCBI Taxonomy" id="441950"/>
    <lineage>
        <taxon>Bacteria</taxon>
        <taxon>Pseudomonadati</taxon>
        <taxon>Pseudomonadota</taxon>
        <taxon>Alphaproteobacteria</taxon>
        <taxon>Hyphomicrobiales</taxon>
        <taxon>Nitrobacteraceae</taxon>
        <taxon>Bradyrhizobium</taxon>
    </lineage>
</organism>
<keyword evidence="4" id="KW-1185">Reference proteome</keyword>
<evidence type="ECO:0000259" key="2">
    <source>
        <dbReference type="Pfam" id="PF01425"/>
    </source>
</evidence>
<dbReference type="Proteomes" id="UP001156905">
    <property type="component" value="Unassembled WGS sequence"/>
</dbReference>
<name>A0ABQ6AT19_9BRAD</name>
<feature type="domain" description="Amidase" evidence="2">
    <location>
        <begin position="39"/>
        <end position="465"/>
    </location>
</feature>
<dbReference type="Gene3D" id="3.90.1300.10">
    <property type="entry name" value="Amidase signature (AS) domain"/>
    <property type="match status" value="1"/>
</dbReference>
<dbReference type="Pfam" id="PF01425">
    <property type="entry name" value="Amidase"/>
    <property type="match status" value="1"/>
</dbReference>
<evidence type="ECO:0000256" key="1">
    <source>
        <dbReference type="ARBA" id="ARBA00009199"/>
    </source>
</evidence>
<sequence>MMTDGSGRTASLPTPTGLGALSATEILAGYKRKAFTPRDVVDETIAALEATDAACNAVVTPMYEQARADADRLTKEMRNGEVKGPFAGIPVTIKDLVFVAGVPAYGGSPLNKAFVPDVDAAVVSALKASGAIITCKTTTCESGYKLTADSPVTGTTRNPWNLDRTSGGSSGGAAAAIAAGCGPIAIGTDGVGSIRVPSSFCGVFGLKPTFGLVPRSPGFSPPSWASLAHTGPITRTVADAALALEIIAGYDLRDPASLPLSPRRFDTKVVPLNGVRVGASVDLGYAAVSPDVRAAFNKALAILESCGAKVSMDGPGLDPGILEHTLKPIAFTEQAAAVASRTTADLAGSETDYRDVVSAGRHYSGTEYIEAGYRRGQARTAFLKLFERVDALVTPTVAVTAFEAGRLGVDRIDGIAVDPHLGWSPFTWPINLAGLPAATLPCGFDRDGMPIGLQIVAHWLDEPTIFRIAAAFEEAQPWSRFWPPLALREQGRARAKA</sequence>
<evidence type="ECO:0000313" key="4">
    <source>
        <dbReference type="Proteomes" id="UP001156905"/>
    </source>
</evidence>
<accession>A0ABQ6AT19</accession>
<dbReference type="InterPro" id="IPR023631">
    <property type="entry name" value="Amidase_dom"/>
</dbReference>
<dbReference type="PANTHER" id="PTHR11895:SF7">
    <property type="entry name" value="GLUTAMYL-TRNA(GLN) AMIDOTRANSFERASE SUBUNIT A, MITOCHONDRIAL"/>
    <property type="match status" value="1"/>
</dbReference>
<reference evidence="4" key="1">
    <citation type="journal article" date="2019" name="Int. J. Syst. Evol. Microbiol.">
        <title>The Global Catalogue of Microorganisms (GCM) 10K type strain sequencing project: providing services to taxonomists for standard genome sequencing and annotation.</title>
        <authorList>
            <consortium name="The Broad Institute Genomics Platform"/>
            <consortium name="The Broad Institute Genome Sequencing Center for Infectious Disease"/>
            <person name="Wu L."/>
            <person name="Ma J."/>
        </authorList>
    </citation>
    <scope>NUCLEOTIDE SEQUENCE [LARGE SCALE GENOMIC DNA]</scope>
    <source>
        <strain evidence="4">NBRC 102520</strain>
    </source>
</reference>
<dbReference type="SUPFAM" id="SSF75304">
    <property type="entry name" value="Amidase signature (AS) enzymes"/>
    <property type="match status" value="1"/>
</dbReference>
<protein>
    <submittedName>
        <fullName evidence="3">Amidase</fullName>
    </submittedName>
</protein>
<proteinExistence type="inferred from homology"/>
<evidence type="ECO:0000313" key="3">
    <source>
        <dbReference type="EMBL" id="GLR85115.1"/>
    </source>
</evidence>
<dbReference type="InterPro" id="IPR000120">
    <property type="entry name" value="Amidase"/>
</dbReference>
<gene>
    <name evidence="3" type="ORF">GCM10007857_18250</name>
</gene>
<comment type="caution">
    <text evidence="3">The sequence shown here is derived from an EMBL/GenBank/DDBJ whole genome shotgun (WGS) entry which is preliminary data.</text>
</comment>
<comment type="similarity">
    <text evidence="1">Belongs to the amidase family.</text>
</comment>